<name>A0ABZ2XI66_9RHOO</name>
<keyword evidence="3" id="KW-1003">Cell membrane</keyword>
<comment type="similarity">
    <text evidence="2">Belongs to the CPA3 antiporters (TC 2.A.63) subunit B family.</text>
</comment>
<dbReference type="Pfam" id="PF04039">
    <property type="entry name" value="MnhB"/>
    <property type="match status" value="1"/>
</dbReference>
<evidence type="ECO:0000256" key="6">
    <source>
        <dbReference type="ARBA" id="ARBA00023136"/>
    </source>
</evidence>
<feature type="domain" description="Na+/H+ antiporter MnhB subunit-related protein" evidence="8">
    <location>
        <begin position="95"/>
        <end position="209"/>
    </location>
</feature>
<accession>A0ABZ2XI66</accession>
<gene>
    <name evidence="9" type="ORF">AADV58_01610</name>
</gene>
<feature type="transmembrane region" description="Helical" evidence="7">
    <location>
        <begin position="155"/>
        <end position="174"/>
    </location>
</feature>
<evidence type="ECO:0000256" key="5">
    <source>
        <dbReference type="ARBA" id="ARBA00022989"/>
    </source>
</evidence>
<dbReference type="EMBL" id="CP151406">
    <property type="protein sequence ID" value="WZJ21868.1"/>
    <property type="molecule type" value="Genomic_DNA"/>
</dbReference>
<keyword evidence="4 7" id="KW-0812">Transmembrane</keyword>
<feature type="transmembrane region" description="Helical" evidence="7">
    <location>
        <begin position="124"/>
        <end position="143"/>
    </location>
</feature>
<evidence type="ECO:0000256" key="7">
    <source>
        <dbReference type="SAM" id="Phobius"/>
    </source>
</evidence>
<organism evidence="9 10">
    <name type="scientific">Azonexus hydrophilus</name>
    <dbReference type="NCBI Taxonomy" id="418702"/>
    <lineage>
        <taxon>Bacteria</taxon>
        <taxon>Pseudomonadati</taxon>
        <taxon>Pseudomonadota</taxon>
        <taxon>Betaproteobacteria</taxon>
        <taxon>Rhodocyclales</taxon>
        <taxon>Azonexaceae</taxon>
        <taxon>Azonexus</taxon>
    </lineage>
</organism>
<dbReference type="PANTHER" id="PTHR33932">
    <property type="entry name" value="NA(+)/H(+) ANTIPORTER SUBUNIT B"/>
    <property type="match status" value="1"/>
</dbReference>
<reference evidence="9 10" key="1">
    <citation type="submission" date="2024-04" db="EMBL/GenBank/DDBJ databases">
        <title>Dissimilatory iodate-reducing microorganisms contribute to the enrichment of iodine in groundwater.</title>
        <authorList>
            <person name="Jiang Z."/>
        </authorList>
    </citation>
    <scope>NUCLEOTIDE SEQUENCE [LARGE SCALE GENOMIC DNA]</scope>
    <source>
        <strain evidence="9 10">NCP973</strain>
    </source>
</reference>
<evidence type="ECO:0000256" key="2">
    <source>
        <dbReference type="ARBA" id="ARBA00009425"/>
    </source>
</evidence>
<proteinExistence type="inferred from homology"/>
<keyword evidence="6 7" id="KW-0472">Membrane</keyword>
<evidence type="ECO:0000259" key="8">
    <source>
        <dbReference type="Pfam" id="PF04039"/>
    </source>
</evidence>
<keyword evidence="5 7" id="KW-1133">Transmembrane helix</keyword>
<feature type="transmembrane region" description="Helical" evidence="7">
    <location>
        <begin position="186"/>
        <end position="211"/>
    </location>
</feature>
<evidence type="ECO:0000256" key="4">
    <source>
        <dbReference type="ARBA" id="ARBA00022692"/>
    </source>
</evidence>
<dbReference type="RefSeq" id="WP_341743900.1">
    <property type="nucleotide sequence ID" value="NZ_CP151406.1"/>
</dbReference>
<sequence>MKALWRGLTVVALLGLAATLLVAVLGLPPAPVKLAGEVAAKLGASGVSHPVTAVLLNFRGYDTFLEVAVLIIALLGMLAAGLPPPPPTGSRNDMLPTLARLAVPLMVLAAVYLLWAGAFRPGGAFQAAAVLAAAAVLLHLAEILAPWPRERRGPWLAIAGGFLLFLAIAAALLANGGLLRYPPEHAGLLIVLIESGLTVSLAVNLAAFFLLRADKA</sequence>
<dbReference type="PANTHER" id="PTHR33932:SF4">
    <property type="entry name" value="NA(+)_H(+) ANTIPORTER SUBUNIT B"/>
    <property type="match status" value="1"/>
</dbReference>
<keyword evidence="10" id="KW-1185">Reference proteome</keyword>
<dbReference type="InterPro" id="IPR050622">
    <property type="entry name" value="CPA3_antiporter_subunitB"/>
</dbReference>
<dbReference type="Proteomes" id="UP001479520">
    <property type="component" value="Chromosome"/>
</dbReference>
<dbReference type="InterPro" id="IPR007182">
    <property type="entry name" value="MnhB"/>
</dbReference>
<feature type="transmembrane region" description="Helical" evidence="7">
    <location>
        <begin position="64"/>
        <end position="85"/>
    </location>
</feature>
<comment type="subcellular location">
    <subcellularLocation>
        <location evidence="1">Cell membrane</location>
        <topology evidence="1">Multi-pass membrane protein</topology>
    </subcellularLocation>
</comment>
<evidence type="ECO:0000256" key="3">
    <source>
        <dbReference type="ARBA" id="ARBA00022475"/>
    </source>
</evidence>
<evidence type="ECO:0000256" key="1">
    <source>
        <dbReference type="ARBA" id="ARBA00004651"/>
    </source>
</evidence>
<feature type="transmembrane region" description="Helical" evidence="7">
    <location>
        <begin position="97"/>
        <end position="118"/>
    </location>
</feature>
<protein>
    <submittedName>
        <fullName evidence="9">MnhB domain-containing protein</fullName>
    </submittedName>
</protein>
<evidence type="ECO:0000313" key="9">
    <source>
        <dbReference type="EMBL" id="WZJ21868.1"/>
    </source>
</evidence>
<evidence type="ECO:0000313" key="10">
    <source>
        <dbReference type="Proteomes" id="UP001479520"/>
    </source>
</evidence>